<dbReference type="InterPro" id="IPR012337">
    <property type="entry name" value="RNaseH-like_sf"/>
</dbReference>
<dbReference type="Proteomes" id="UP001057375">
    <property type="component" value="Unassembled WGS sequence"/>
</dbReference>
<evidence type="ECO:0000259" key="1">
    <source>
        <dbReference type="Pfam" id="PF05699"/>
    </source>
</evidence>
<reference evidence="2" key="1">
    <citation type="submission" date="2022-03" db="EMBL/GenBank/DDBJ databases">
        <title>Draft genome sequence of Aduncisulcus paluster, a free-living microaerophilic Fornicata.</title>
        <authorList>
            <person name="Yuyama I."/>
            <person name="Kume K."/>
            <person name="Tamura T."/>
            <person name="Inagaki Y."/>
            <person name="Hashimoto T."/>
        </authorList>
    </citation>
    <scope>NUCLEOTIDE SEQUENCE</scope>
    <source>
        <strain evidence="2">NY0171</strain>
    </source>
</reference>
<comment type="caution">
    <text evidence="2">The sequence shown here is derived from an EMBL/GenBank/DDBJ whole genome shotgun (WGS) entry which is preliminary data.</text>
</comment>
<feature type="domain" description="HAT C-terminal dimerisation" evidence="1">
    <location>
        <begin position="86"/>
        <end position="128"/>
    </location>
</feature>
<dbReference type="SUPFAM" id="SSF53098">
    <property type="entry name" value="Ribonuclease H-like"/>
    <property type="match status" value="1"/>
</dbReference>
<dbReference type="InterPro" id="IPR008906">
    <property type="entry name" value="HATC_C_dom"/>
</dbReference>
<proteinExistence type="predicted"/>
<evidence type="ECO:0000313" key="3">
    <source>
        <dbReference type="Proteomes" id="UP001057375"/>
    </source>
</evidence>
<organism evidence="2 3">
    <name type="scientific">Aduncisulcus paluster</name>
    <dbReference type="NCBI Taxonomy" id="2918883"/>
    <lineage>
        <taxon>Eukaryota</taxon>
        <taxon>Metamonada</taxon>
        <taxon>Carpediemonas-like organisms</taxon>
        <taxon>Aduncisulcus</taxon>
    </lineage>
</organism>
<dbReference type="EMBL" id="BQXS01010937">
    <property type="protein sequence ID" value="GKT35180.1"/>
    <property type="molecule type" value="Genomic_DNA"/>
</dbReference>
<accession>A0ABQ5KRT7</accession>
<evidence type="ECO:0000313" key="2">
    <source>
        <dbReference type="EMBL" id="GKT35180.1"/>
    </source>
</evidence>
<dbReference type="Pfam" id="PF05699">
    <property type="entry name" value="Dimer_Tnp_hAT"/>
    <property type="match status" value="1"/>
</dbReference>
<name>A0ABQ5KRT7_9EUKA</name>
<sequence>MTGYVKNFRYVGTREYLDERVKALERNANYFKESCFFLSLDVLRTSESPTRFGVFTVFEKGCVKILKDSTSSGIIPYTQKALKGKALTYLSIPPSGAQVERVFSTYNDVLDKKRMRMSQKTKEMCLISASNGKK</sequence>
<keyword evidence="3" id="KW-1185">Reference proteome</keyword>
<protein>
    <recommendedName>
        <fullName evidence="1">HAT C-terminal dimerisation domain-containing protein</fullName>
    </recommendedName>
</protein>
<gene>
    <name evidence="2" type="ORF">ADUPG1_008391</name>
</gene>